<evidence type="ECO:0000256" key="9">
    <source>
        <dbReference type="SAM" id="MobiDB-lite"/>
    </source>
</evidence>
<dbReference type="PROSITE" id="PS50011">
    <property type="entry name" value="PROTEIN_KINASE_DOM"/>
    <property type="match status" value="1"/>
</dbReference>
<evidence type="ECO:0000256" key="2">
    <source>
        <dbReference type="ARBA" id="ARBA00022527"/>
    </source>
</evidence>
<keyword evidence="10" id="KW-1133">Transmembrane helix</keyword>
<dbReference type="InterPro" id="IPR011009">
    <property type="entry name" value="Kinase-like_dom_sf"/>
</dbReference>
<evidence type="ECO:0000256" key="7">
    <source>
        <dbReference type="ARBA" id="ARBA00047899"/>
    </source>
</evidence>
<evidence type="ECO:0000256" key="3">
    <source>
        <dbReference type="ARBA" id="ARBA00022679"/>
    </source>
</evidence>
<evidence type="ECO:0000259" key="11">
    <source>
        <dbReference type="PROSITE" id="PS50011"/>
    </source>
</evidence>
<feature type="compositionally biased region" description="Low complexity" evidence="9">
    <location>
        <begin position="319"/>
        <end position="329"/>
    </location>
</feature>
<feature type="compositionally biased region" description="Low complexity" evidence="9">
    <location>
        <begin position="458"/>
        <end position="512"/>
    </location>
</feature>
<evidence type="ECO:0000256" key="10">
    <source>
        <dbReference type="SAM" id="Phobius"/>
    </source>
</evidence>
<dbReference type="PANTHER" id="PTHR43289">
    <property type="entry name" value="MITOGEN-ACTIVATED PROTEIN KINASE KINASE KINASE 20-RELATED"/>
    <property type="match status" value="1"/>
</dbReference>
<feature type="compositionally biased region" description="Gly residues" evidence="9">
    <location>
        <begin position="357"/>
        <end position="376"/>
    </location>
</feature>
<keyword evidence="4" id="KW-0547">Nucleotide-binding</keyword>
<evidence type="ECO:0000256" key="4">
    <source>
        <dbReference type="ARBA" id="ARBA00022741"/>
    </source>
</evidence>
<keyword evidence="2" id="KW-0723">Serine/threonine-protein kinase</keyword>
<dbReference type="GO" id="GO:0045717">
    <property type="term" value="P:negative regulation of fatty acid biosynthetic process"/>
    <property type="evidence" value="ECO:0007669"/>
    <property type="project" value="UniProtKB-ARBA"/>
</dbReference>
<comment type="catalytic activity">
    <reaction evidence="7">
        <text>L-threonyl-[protein] + ATP = O-phospho-L-threonyl-[protein] + ADP + H(+)</text>
        <dbReference type="Rhea" id="RHEA:46608"/>
        <dbReference type="Rhea" id="RHEA-COMP:11060"/>
        <dbReference type="Rhea" id="RHEA-COMP:11605"/>
        <dbReference type="ChEBI" id="CHEBI:15378"/>
        <dbReference type="ChEBI" id="CHEBI:30013"/>
        <dbReference type="ChEBI" id="CHEBI:30616"/>
        <dbReference type="ChEBI" id="CHEBI:61977"/>
        <dbReference type="ChEBI" id="CHEBI:456216"/>
        <dbReference type="EC" id="2.7.11.1"/>
    </reaction>
</comment>
<comment type="caution">
    <text evidence="12">The sequence shown here is derived from an EMBL/GenBank/DDBJ whole genome shotgun (WGS) entry which is preliminary data.</text>
</comment>
<feature type="compositionally biased region" description="Low complexity" evidence="9">
    <location>
        <begin position="279"/>
        <end position="292"/>
    </location>
</feature>
<dbReference type="Proteomes" id="UP000470470">
    <property type="component" value="Unassembled WGS sequence"/>
</dbReference>
<name>A0A7K3WFH8_9ACTN</name>
<gene>
    <name evidence="12" type="ORF">G1H19_14740</name>
</gene>
<feature type="region of interest" description="Disordered" evidence="9">
    <location>
        <begin position="279"/>
        <end position="387"/>
    </location>
</feature>
<dbReference type="InterPro" id="IPR000719">
    <property type="entry name" value="Prot_kinase_dom"/>
</dbReference>
<dbReference type="PANTHER" id="PTHR43289:SF6">
    <property type="entry name" value="SERINE_THREONINE-PROTEIN KINASE NEKL-3"/>
    <property type="match status" value="1"/>
</dbReference>
<dbReference type="EMBL" id="JAAGWK010000021">
    <property type="protein sequence ID" value="NEL55251.1"/>
    <property type="molecule type" value="Genomic_DNA"/>
</dbReference>
<evidence type="ECO:0000256" key="6">
    <source>
        <dbReference type="ARBA" id="ARBA00022840"/>
    </source>
</evidence>
<keyword evidence="13" id="KW-1185">Reference proteome</keyword>
<dbReference type="SUPFAM" id="SSF56112">
    <property type="entry name" value="Protein kinase-like (PK-like)"/>
    <property type="match status" value="1"/>
</dbReference>
<sequence length="555" mass="55375">MALRVGSVLAGRYEITAPIAAGGMGEVWLATDRVLMRTVAAKVLKSEFTGDPSFLSRFRNEARHTAALTHQNIASVYDYGETEADGQSLAYLVMEYVEGDPLVTVLAQRGRLSPAETLDVVGQAAAGLSAAHRAGVVHRDIKPGNLIVRPDGVVKLTDFGIARARDATPLTRTGMVVGTAQYLSPEQAQGYDVTPASDVYSLGVLTYECLVGRRPFDGDSQVAIALAQVNRPPPPLPADVPPSVQALVERALAKDPAARWPDGAAFAAAVRHVAAGGGLAPPTTGTQVLGADAGRDPGAGRGAGQGSDDRTRVFPASPGPRTGPSTGPSTGQGGRQMPPLHGPPVNDPTTTFPRGAALGGAAGAGALAGGAAGGRGAAASSPDAPPSRRRRLLLIGAAALVLVLGGGVAAAQLFDTDERGGGVAPSTSVSTSTAPATTSQSAPTTTDRDDEEDEPTTEPEATTTEPTAPTTTAVPTTTAAPTTTSTPAPTTTAAPTTTTSASTQTTTTAPGNGNSGGNGGGTGSPTPPTPTTDGVGGGDGDGGDDEGGATAGRDR</sequence>
<dbReference type="RefSeq" id="WP_152731552.1">
    <property type="nucleotide sequence ID" value="NZ_JAABOZ010000008.1"/>
</dbReference>
<dbReference type="Pfam" id="PF00069">
    <property type="entry name" value="Pkinase"/>
    <property type="match status" value="1"/>
</dbReference>
<evidence type="ECO:0000313" key="12">
    <source>
        <dbReference type="EMBL" id="NEL55251.1"/>
    </source>
</evidence>
<accession>A0A7K3WFH8</accession>
<feature type="region of interest" description="Disordered" evidence="9">
    <location>
        <begin position="417"/>
        <end position="555"/>
    </location>
</feature>
<proteinExistence type="predicted"/>
<evidence type="ECO:0000313" key="13">
    <source>
        <dbReference type="Proteomes" id="UP000470470"/>
    </source>
</evidence>
<organism evidence="12 13">
    <name type="scientific">Goekera deserti</name>
    <dbReference type="NCBI Taxonomy" id="2497753"/>
    <lineage>
        <taxon>Bacteria</taxon>
        <taxon>Bacillati</taxon>
        <taxon>Actinomycetota</taxon>
        <taxon>Actinomycetes</taxon>
        <taxon>Geodermatophilales</taxon>
        <taxon>Geodermatophilaceae</taxon>
        <taxon>Goekera</taxon>
    </lineage>
</organism>
<evidence type="ECO:0000256" key="8">
    <source>
        <dbReference type="ARBA" id="ARBA00048679"/>
    </source>
</evidence>
<dbReference type="Gene3D" id="3.30.200.20">
    <property type="entry name" value="Phosphorylase Kinase, domain 1"/>
    <property type="match status" value="1"/>
</dbReference>
<dbReference type="GO" id="GO:0005524">
    <property type="term" value="F:ATP binding"/>
    <property type="evidence" value="ECO:0007669"/>
    <property type="project" value="UniProtKB-KW"/>
</dbReference>
<dbReference type="SMART" id="SM00220">
    <property type="entry name" value="S_TKc"/>
    <property type="match status" value="1"/>
</dbReference>
<feature type="domain" description="Protein kinase" evidence="11">
    <location>
        <begin position="13"/>
        <end position="275"/>
    </location>
</feature>
<feature type="transmembrane region" description="Helical" evidence="10">
    <location>
        <begin position="392"/>
        <end position="414"/>
    </location>
</feature>
<evidence type="ECO:0000256" key="1">
    <source>
        <dbReference type="ARBA" id="ARBA00012513"/>
    </source>
</evidence>
<keyword evidence="6" id="KW-0067">ATP-binding</keyword>
<evidence type="ECO:0000256" key="5">
    <source>
        <dbReference type="ARBA" id="ARBA00022777"/>
    </source>
</evidence>
<reference evidence="12 13" key="1">
    <citation type="submission" date="2020-02" db="EMBL/GenBank/DDBJ databases">
        <title>The whole genome sequence of CPCC 205119.</title>
        <authorList>
            <person name="Jiang Z."/>
        </authorList>
    </citation>
    <scope>NUCLEOTIDE SEQUENCE [LARGE SCALE GENOMIC DNA]</scope>
    <source>
        <strain evidence="12 13">CPCC 205119</strain>
    </source>
</reference>
<feature type="compositionally biased region" description="Acidic residues" evidence="9">
    <location>
        <begin position="448"/>
        <end position="457"/>
    </location>
</feature>
<dbReference type="FunFam" id="1.10.510.10:FF:000021">
    <property type="entry name" value="Serine/threonine protein kinase"/>
    <property type="match status" value="1"/>
</dbReference>
<dbReference type="Gene3D" id="1.10.510.10">
    <property type="entry name" value="Transferase(Phosphotransferase) domain 1"/>
    <property type="match status" value="1"/>
</dbReference>
<dbReference type="EC" id="2.7.11.1" evidence="1"/>
<feature type="compositionally biased region" description="Low complexity" evidence="9">
    <location>
        <begin position="424"/>
        <end position="445"/>
    </location>
</feature>
<dbReference type="FunFam" id="3.30.200.20:FF:000035">
    <property type="entry name" value="Serine/threonine protein kinase Stk1"/>
    <property type="match status" value="1"/>
</dbReference>
<keyword evidence="3" id="KW-0808">Transferase</keyword>
<dbReference type="GO" id="GO:0004674">
    <property type="term" value="F:protein serine/threonine kinase activity"/>
    <property type="evidence" value="ECO:0007669"/>
    <property type="project" value="UniProtKB-KW"/>
</dbReference>
<keyword evidence="5 12" id="KW-0418">Kinase</keyword>
<dbReference type="InterPro" id="IPR008271">
    <property type="entry name" value="Ser/Thr_kinase_AS"/>
</dbReference>
<keyword evidence="10" id="KW-0472">Membrane</keyword>
<dbReference type="AlphaFoldDB" id="A0A7K3WFH8"/>
<comment type="catalytic activity">
    <reaction evidence="8">
        <text>L-seryl-[protein] + ATP = O-phospho-L-seryl-[protein] + ADP + H(+)</text>
        <dbReference type="Rhea" id="RHEA:17989"/>
        <dbReference type="Rhea" id="RHEA-COMP:9863"/>
        <dbReference type="Rhea" id="RHEA-COMP:11604"/>
        <dbReference type="ChEBI" id="CHEBI:15378"/>
        <dbReference type="ChEBI" id="CHEBI:29999"/>
        <dbReference type="ChEBI" id="CHEBI:30616"/>
        <dbReference type="ChEBI" id="CHEBI:83421"/>
        <dbReference type="ChEBI" id="CHEBI:456216"/>
        <dbReference type="EC" id="2.7.11.1"/>
    </reaction>
</comment>
<feature type="compositionally biased region" description="Gly residues" evidence="9">
    <location>
        <begin position="513"/>
        <end position="523"/>
    </location>
</feature>
<protein>
    <recommendedName>
        <fullName evidence="1">non-specific serine/threonine protein kinase</fullName>
        <ecNumber evidence="1">2.7.11.1</ecNumber>
    </recommendedName>
</protein>
<dbReference type="PROSITE" id="PS00108">
    <property type="entry name" value="PROTEIN_KINASE_ST"/>
    <property type="match status" value="1"/>
</dbReference>
<keyword evidence="10" id="KW-0812">Transmembrane</keyword>
<dbReference type="CDD" id="cd14014">
    <property type="entry name" value="STKc_PknB_like"/>
    <property type="match status" value="1"/>
</dbReference>